<evidence type="ECO:0000313" key="2">
    <source>
        <dbReference type="Proteomes" id="UP001151760"/>
    </source>
</evidence>
<reference evidence="1" key="2">
    <citation type="submission" date="2022-01" db="EMBL/GenBank/DDBJ databases">
        <authorList>
            <person name="Yamashiro T."/>
            <person name="Shiraishi A."/>
            <person name="Satake H."/>
            <person name="Nakayama K."/>
        </authorList>
    </citation>
    <scope>NUCLEOTIDE SEQUENCE</scope>
</reference>
<accession>A0ABQ4XSJ8</accession>
<name>A0ABQ4XSJ8_9ASTR</name>
<sequence>MLTLFDVITVEDDGLDEQHMRNCSNGENLGLVNFDDEILIDTPWSDESKNEKRKRLALEALAFRDLMRYFDLAYDEKLSQDDLEMLSGMEGDLPTFMEDDDDNISGEREVVDHVAVDSGVKCLFEGSDSRNVVTGSTSKRKRSEQDEIASGYAPIGSQRKRRILSQEEVGGKAIFDDVSKSKCKVKMDWVFIPTKPVVYTSHSLPLKVKLLTTHNI</sequence>
<evidence type="ECO:0000313" key="1">
    <source>
        <dbReference type="EMBL" id="GJS68156.1"/>
    </source>
</evidence>
<comment type="caution">
    <text evidence="1">The sequence shown here is derived from an EMBL/GenBank/DDBJ whole genome shotgun (WGS) entry which is preliminary data.</text>
</comment>
<protein>
    <submittedName>
        <fullName evidence="1">Uncharacterized protein</fullName>
    </submittedName>
</protein>
<gene>
    <name evidence="1" type="ORF">Tco_0682721</name>
</gene>
<dbReference type="Proteomes" id="UP001151760">
    <property type="component" value="Unassembled WGS sequence"/>
</dbReference>
<keyword evidence="2" id="KW-1185">Reference proteome</keyword>
<organism evidence="1 2">
    <name type="scientific">Tanacetum coccineum</name>
    <dbReference type="NCBI Taxonomy" id="301880"/>
    <lineage>
        <taxon>Eukaryota</taxon>
        <taxon>Viridiplantae</taxon>
        <taxon>Streptophyta</taxon>
        <taxon>Embryophyta</taxon>
        <taxon>Tracheophyta</taxon>
        <taxon>Spermatophyta</taxon>
        <taxon>Magnoliopsida</taxon>
        <taxon>eudicotyledons</taxon>
        <taxon>Gunneridae</taxon>
        <taxon>Pentapetalae</taxon>
        <taxon>asterids</taxon>
        <taxon>campanulids</taxon>
        <taxon>Asterales</taxon>
        <taxon>Asteraceae</taxon>
        <taxon>Asteroideae</taxon>
        <taxon>Anthemideae</taxon>
        <taxon>Anthemidinae</taxon>
        <taxon>Tanacetum</taxon>
    </lineage>
</organism>
<dbReference type="EMBL" id="BQNB010009770">
    <property type="protein sequence ID" value="GJS68156.1"/>
    <property type="molecule type" value="Genomic_DNA"/>
</dbReference>
<proteinExistence type="predicted"/>
<reference evidence="1" key="1">
    <citation type="journal article" date="2022" name="Int. J. Mol. Sci.">
        <title>Draft Genome of Tanacetum Coccineum: Genomic Comparison of Closely Related Tanacetum-Family Plants.</title>
        <authorList>
            <person name="Yamashiro T."/>
            <person name="Shiraishi A."/>
            <person name="Nakayama K."/>
            <person name="Satake H."/>
        </authorList>
    </citation>
    <scope>NUCLEOTIDE SEQUENCE</scope>
</reference>